<reference evidence="2 3" key="1">
    <citation type="submission" date="2019-11" db="EMBL/GenBank/DDBJ databases">
        <title>Agromyces kandeliae sp. nov., isolated from mangrove soil.</title>
        <authorList>
            <person name="Wang R."/>
        </authorList>
    </citation>
    <scope>NUCLEOTIDE SEQUENCE [LARGE SCALE GENOMIC DNA]</scope>
    <source>
        <strain evidence="2 3">Q22</strain>
    </source>
</reference>
<evidence type="ECO:0000259" key="1">
    <source>
        <dbReference type="Pfam" id="PF18735"/>
    </source>
</evidence>
<organism evidence="2 3">
    <name type="scientific">Agromyces kandeliae</name>
    <dbReference type="NCBI Taxonomy" id="2666141"/>
    <lineage>
        <taxon>Bacteria</taxon>
        <taxon>Bacillati</taxon>
        <taxon>Actinomycetota</taxon>
        <taxon>Actinomycetes</taxon>
        <taxon>Micrococcales</taxon>
        <taxon>Microbacteriaceae</taxon>
        <taxon>Agromyces</taxon>
    </lineage>
</organism>
<evidence type="ECO:0000313" key="3">
    <source>
        <dbReference type="Proteomes" id="UP000476511"/>
    </source>
</evidence>
<dbReference type="Pfam" id="PF18735">
    <property type="entry name" value="HEPN_RiboL-PSP"/>
    <property type="match status" value="1"/>
</dbReference>
<dbReference type="AlphaFoldDB" id="A0A6L5R4U7"/>
<gene>
    <name evidence="2" type="ORF">GJR97_12870</name>
</gene>
<dbReference type="EMBL" id="WKJD01000018">
    <property type="protein sequence ID" value="MRX44614.1"/>
    <property type="molecule type" value="Genomic_DNA"/>
</dbReference>
<accession>A0A6L5R4U7</accession>
<proteinExistence type="predicted"/>
<sequence>MALDVFADGTTEVELLRQLAIDAERQGSAEQTNALCRAAVVLVVSHFEAYLKTLAEEYVDAVGTGEIASSRLPRGLREVHTLPKLESILAARDDEQRASLLKRLGTVAALWNDNAKPPKGALQATTFARLVTSAKASVINDIFARMGNAGNVCDGDIEMVDDTGDVQTASVELSLRDIVDCRNDIAHGKAERKPTPDDVGRYLHFLRTFAERLQRKAAALSVQVVSSE</sequence>
<feature type="domain" description="RiboL-PSP-HEPN" evidence="1">
    <location>
        <begin position="15"/>
        <end position="215"/>
    </location>
</feature>
<dbReference type="Proteomes" id="UP000476511">
    <property type="component" value="Unassembled WGS sequence"/>
</dbReference>
<evidence type="ECO:0000313" key="2">
    <source>
        <dbReference type="EMBL" id="MRX44614.1"/>
    </source>
</evidence>
<dbReference type="RefSeq" id="WP_154347087.1">
    <property type="nucleotide sequence ID" value="NZ_WKJD01000018.1"/>
</dbReference>
<keyword evidence="3" id="KW-1185">Reference proteome</keyword>
<protein>
    <recommendedName>
        <fullName evidence="1">RiboL-PSP-HEPN domain-containing protein</fullName>
    </recommendedName>
</protein>
<comment type="caution">
    <text evidence="2">The sequence shown here is derived from an EMBL/GenBank/DDBJ whole genome shotgun (WGS) entry which is preliminary data.</text>
</comment>
<dbReference type="InterPro" id="IPR041519">
    <property type="entry name" value="HEPN_RiboL-PSP"/>
</dbReference>
<name>A0A6L5R4U7_9MICO</name>